<feature type="transmembrane region" description="Helical" evidence="1">
    <location>
        <begin position="88"/>
        <end position="115"/>
    </location>
</feature>
<dbReference type="STRING" id="1054996.SAMN05444414_10173"/>
<dbReference type="OrthoDB" id="7871868at2"/>
<keyword evidence="3" id="KW-1185">Reference proteome</keyword>
<feature type="transmembrane region" description="Helical" evidence="1">
    <location>
        <begin position="143"/>
        <end position="162"/>
    </location>
</feature>
<dbReference type="RefSeq" id="WP_073193948.1">
    <property type="nucleotide sequence ID" value="NZ_FRBN01000001.1"/>
</dbReference>
<dbReference type="AlphaFoldDB" id="A0A1M6V397"/>
<accession>A0A1M6V397</accession>
<feature type="transmembrane region" description="Helical" evidence="1">
    <location>
        <begin position="169"/>
        <end position="190"/>
    </location>
</feature>
<dbReference type="Proteomes" id="UP000184191">
    <property type="component" value="Unassembled WGS sequence"/>
</dbReference>
<sequence length="209" mass="22491">MRFYARTWKAGDISFPKSRYKEDWRDLRSQIEHEDGLVNQRLLWMLAFSGFLFAAYGYSLTAEATLVPKVSFFEPIERLNASMRNIKLLRLAICAAGVGVGIASLFGAAAAFFAIKSLVAEFDLPSAKGGYGQPVGPGLASKFGMLSGLAFPCITIGVWLFLGLVQIEWAALSAVICALGVSFAMLIISYDAVANAEGTLSGETEGKKG</sequence>
<name>A0A1M6V397_9RHOB</name>
<keyword evidence="1" id="KW-1133">Transmembrane helix</keyword>
<reference evidence="3" key="1">
    <citation type="submission" date="2016-11" db="EMBL/GenBank/DDBJ databases">
        <authorList>
            <person name="Varghese N."/>
            <person name="Submissions S."/>
        </authorList>
    </citation>
    <scope>NUCLEOTIDE SEQUENCE [LARGE SCALE GENOMIC DNA]</scope>
    <source>
        <strain evidence="3">DSM 29327</strain>
    </source>
</reference>
<evidence type="ECO:0000313" key="3">
    <source>
        <dbReference type="Proteomes" id="UP000184191"/>
    </source>
</evidence>
<evidence type="ECO:0000256" key="1">
    <source>
        <dbReference type="SAM" id="Phobius"/>
    </source>
</evidence>
<gene>
    <name evidence="2" type="ORF">SAMN05444414_10173</name>
</gene>
<evidence type="ECO:0000313" key="2">
    <source>
        <dbReference type="EMBL" id="SHK75841.1"/>
    </source>
</evidence>
<keyword evidence="1" id="KW-0812">Transmembrane</keyword>
<dbReference type="EMBL" id="FRBN01000001">
    <property type="protein sequence ID" value="SHK75841.1"/>
    <property type="molecule type" value="Genomic_DNA"/>
</dbReference>
<protein>
    <submittedName>
        <fullName evidence="2">Uncharacterized protein</fullName>
    </submittedName>
</protein>
<keyword evidence="1" id="KW-0472">Membrane</keyword>
<organism evidence="2 3">
    <name type="scientific">Roseovarius marisflavi</name>
    <dbReference type="NCBI Taxonomy" id="1054996"/>
    <lineage>
        <taxon>Bacteria</taxon>
        <taxon>Pseudomonadati</taxon>
        <taxon>Pseudomonadota</taxon>
        <taxon>Alphaproteobacteria</taxon>
        <taxon>Rhodobacterales</taxon>
        <taxon>Roseobacteraceae</taxon>
        <taxon>Roseovarius</taxon>
    </lineage>
</organism>
<proteinExistence type="predicted"/>